<evidence type="ECO:0000256" key="1">
    <source>
        <dbReference type="SAM" id="Phobius"/>
    </source>
</evidence>
<feature type="transmembrane region" description="Helical" evidence="1">
    <location>
        <begin position="57"/>
        <end position="77"/>
    </location>
</feature>
<comment type="caution">
    <text evidence="2">The sequence shown here is derived from an EMBL/GenBank/DDBJ whole genome shotgun (WGS) entry which is preliminary data.</text>
</comment>
<reference evidence="3" key="1">
    <citation type="submission" date="2017-09" db="EMBL/GenBank/DDBJ databases">
        <title>Depth-based differentiation of microbial function through sediment-hosted aquifers and enrichment of novel symbionts in the deep terrestrial subsurface.</title>
        <authorList>
            <person name="Probst A.J."/>
            <person name="Ladd B."/>
            <person name="Jarett J.K."/>
            <person name="Geller-Mcgrath D.E."/>
            <person name="Sieber C.M.K."/>
            <person name="Emerson J.B."/>
            <person name="Anantharaman K."/>
            <person name="Thomas B.C."/>
            <person name="Malmstrom R."/>
            <person name="Stieglmeier M."/>
            <person name="Klingl A."/>
            <person name="Woyke T."/>
            <person name="Ryan C.M."/>
            <person name="Banfield J.F."/>
        </authorList>
    </citation>
    <scope>NUCLEOTIDE SEQUENCE [LARGE SCALE GENOMIC DNA]</scope>
</reference>
<gene>
    <name evidence="2" type="ORF">COT25_02520</name>
</gene>
<organism evidence="2 3">
    <name type="scientific">Candidatus Kerfeldbacteria bacterium CG08_land_8_20_14_0_20_42_7</name>
    <dbReference type="NCBI Taxonomy" id="2014245"/>
    <lineage>
        <taxon>Bacteria</taxon>
        <taxon>Candidatus Kerfeldiibacteriota</taxon>
    </lineage>
</organism>
<keyword evidence="1" id="KW-1133">Transmembrane helix</keyword>
<dbReference type="Proteomes" id="UP000228711">
    <property type="component" value="Unassembled WGS sequence"/>
</dbReference>
<evidence type="ECO:0000313" key="3">
    <source>
        <dbReference type="Proteomes" id="UP000228711"/>
    </source>
</evidence>
<name>A0A2H0YSW4_9BACT</name>
<keyword evidence="1" id="KW-0812">Transmembrane</keyword>
<dbReference type="EMBL" id="PEXV01000085">
    <property type="protein sequence ID" value="PIS41550.1"/>
    <property type="molecule type" value="Genomic_DNA"/>
</dbReference>
<dbReference type="AlphaFoldDB" id="A0A2H0YSW4"/>
<protein>
    <submittedName>
        <fullName evidence="2">Uncharacterized protein</fullName>
    </submittedName>
</protein>
<keyword evidence="1" id="KW-0472">Membrane</keyword>
<evidence type="ECO:0000313" key="2">
    <source>
        <dbReference type="EMBL" id="PIS41550.1"/>
    </source>
</evidence>
<feature type="transmembrane region" description="Helical" evidence="1">
    <location>
        <begin position="84"/>
        <end position="106"/>
    </location>
</feature>
<sequence length="150" mass="17768">MSVSFFVFLFFIFVSACTHALLEIQIEGPHGWAATLPTRRFTNWWTQHFTEVGHVTAFHILTVFLILVLAHFPMFFVEHWSPRFEALVLAFVFFHFVVEDFLWFILNPSFGLKKFSSKYIWWHARWMLGLPLGYWLGLLCGVVLYLFATR</sequence>
<accession>A0A2H0YSW4</accession>
<proteinExistence type="predicted"/>
<feature type="transmembrane region" description="Helical" evidence="1">
    <location>
        <begin position="126"/>
        <end position="148"/>
    </location>
</feature>